<feature type="compositionally biased region" description="Polar residues" evidence="3">
    <location>
        <begin position="60"/>
        <end position="88"/>
    </location>
</feature>
<dbReference type="Proteomes" id="UP000663888">
    <property type="component" value="Unassembled WGS sequence"/>
</dbReference>
<sequence>MSLTPGGSKVKKGSIRSFFRSPFSRSSSHLSTPSTSSPSSVTQGLSTSDEPGAPDVVGRSSGTLALPSSTSERPITSHLASAPSTVSAVPTDPHPGLSPTKKPIMNEVWTGLHTSLQGLGRVSAGFPHLASAASILLECFDGIETAARNQHDYEDLARELTNLNETLMEHTKTPSMTKCISSITLEIKQQAEEIKNKATHEATGRLLVAKKDEEDVIRHYRRIQSSFRRLQINMSASALSIANEQLANTRLEALKPVEGATYDSSLSSTVNRRTCTEGTRKQVLSTIDEWLLATDTATVYWMNGMAGTGKTTIACTFSERLEHRERLAASFFCTRTSADCRNVTRIVPTIAYQLARYSIPFQSALCEVLGKEPDVGSKTAEKQFGYLLRDPLLKVKDAMPNNLVVVIDALDECEDRTGVEIFLDILFRYAKDVPLRFFVTSRPEPEIYQHMMLDVKARQAMHLHDIETSLVQADIELYLKEELLFVTPSPTSSQIKQLAERSGNLFIYAATLVRYIRFGKRFTDPQQRLQSVLALTPESTKKHAEIDTLYTAILESALEEARMEEKEAEDVKLVLRTVLFAQEPISVETIAALSGIDDPQRVTFALQPLRSVLHQSEDTKLVSTLHASFPDFMLSRDRSKSFFCDIISHSQLLAERCFAIMKGQLQFNICELESSFVPDAELRFNICDLETSFIPDAQVEEVQARINNMIPASLAYACRHWPNYLGTSHKSDELIVMLDELLSDQLLFWIEVLNLRREMVIGIEGLLKTKDWLNPGITVHTPSLHIVARFLPKVKHGAQELLDANTWRSGAEWKLDGRQGSSCTSYLEPQFQYTFDRLRVFG</sequence>
<feature type="compositionally biased region" description="Low complexity" evidence="3">
    <location>
        <begin position="15"/>
        <end position="48"/>
    </location>
</feature>
<accession>A0A8H3D0C7</accession>
<dbReference type="EMBL" id="CAJMWX010001680">
    <property type="protein sequence ID" value="CAE6501994.1"/>
    <property type="molecule type" value="Genomic_DNA"/>
</dbReference>
<dbReference type="Pfam" id="PF24883">
    <property type="entry name" value="NPHP3_N"/>
    <property type="match status" value="1"/>
</dbReference>
<evidence type="ECO:0000313" key="6">
    <source>
        <dbReference type="Proteomes" id="UP000663888"/>
    </source>
</evidence>
<dbReference type="PANTHER" id="PTHR10039">
    <property type="entry name" value="AMELOGENIN"/>
    <property type="match status" value="1"/>
</dbReference>
<dbReference type="PANTHER" id="PTHR10039:SF16">
    <property type="entry name" value="GPI INOSITOL-DEACYLASE"/>
    <property type="match status" value="1"/>
</dbReference>
<keyword evidence="2" id="KW-0175">Coiled coil</keyword>
<evidence type="ECO:0000256" key="3">
    <source>
        <dbReference type="SAM" id="MobiDB-lite"/>
    </source>
</evidence>
<dbReference type="AlphaFoldDB" id="A0A8H3D0C7"/>
<dbReference type="SUPFAM" id="SSF52540">
    <property type="entry name" value="P-loop containing nucleoside triphosphate hydrolases"/>
    <property type="match status" value="1"/>
</dbReference>
<evidence type="ECO:0000313" key="5">
    <source>
        <dbReference type="EMBL" id="CAE6501994.1"/>
    </source>
</evidence>
<evidence type="ECO:0000256" key="2">
    <source>
        <dbReference type="SAM" id="Coils"/>
    </source>
</evidence>
<evidence type="ECO:0000256" key="1">
    <source>
        <dbReference type="ARBA" id="ARBA00022737"/>
    </source>
</evidence>
<reference evidence="5" key="1">
    <citation type="submission" date="2021-01" db="EMBL/GenBank/DDBJ databases">
        <authorList>
            <person name="Kaushik A."/>
        </authorList>
    </citation>
    <scope>NUCLEOTIDE SEQUENCE</scope>
    <source>
        <strain evidence="5">AG4-R118</strain>
    </source>
</reference>
<evidence type="ECO:0000259" key="4">
    <source>
        <dbReference type="PROSITE" id="PS50837"/>
    </source>
</evidence>
<keyword evidence="1" id="KW-0677">Repeat</keyword>
<dbReference type="InterPro" id="IPR056884">
    <property type="entry name" value="NPHP3-like_N"/>
</dbReference>
<organism evidence="5 6">
    <name type="scientific">Rhizoctonia solani</name>
    <dbReference type="NCBI Taxonomy" id="456999"/>
    <lineage>
        <taxon>Eukaryota</taxon>
        <taxon>Fungi</taxon>
        <taxon>Dikarya</taxon>
        <taxon>Basidiomycota</taxon>
        <taxon>Agaricomycotina</taxon>
        <taxon>Agaricomycetes</taxon>
        <taxon>Cantharellales</taxon>
        <taxon>Ceratobasidiaceae</taxon>
        <taxon>Rhizoctonia</taxon>
    </lineage>
</organism>
<protein>
    <recommendedName>
        <fullName evidence="4">NACHT domain-containing protein</fullName>
    </recommendedName>
</protein>
<feature type="region of interest" description="Disordered" evidence="3">
    <location>
        <begin position="1"/>
        <end position="102"/>
    </location>
</feature>
<feature type="domain" description="NACHT" evidence="4">
    <location>
        <begin position="298"/>
        <end position="443"/>
    </location>
</feature>
<proteinExistence type="predicted"/>
<dbReference type="PROSITE" id="PS50837">
    <property type="entry name" value="NACHT"/>
    <property type="match status" value="1"/>
</dbReference>
<feature type="coiled-coil region" evidence="2">
    <location>
        <begin position="146"/>
        <end position="173"/>
    </location>
</feature>
<comment type="caution">
    <text evidence="5">The sequence shown here is derived from an EMBL/GenBank/DDBJ whole genome shotgun (WGS) entry which is preliminary data.</text>
</comment>
<gene>
    <name evidence="5" type="ORF">RDB_LOCUS154283</name>
</gene>
<dbReference type="InterPro" id="IPR027417">
    <property type="entry name" value="P-loop_NTPase"/>
</dbReference>
<dbReference type="InterPro" id="IPR007111">
    <property type="entry name" value="NACHT_NTPase"/>
</dbReference>
<dbReference type="Gene3D" id="3.40.50.300">
    <property type="entry name" value="P-loop containing nucleotide triphosphate hydrolases"/>
    <property type="match status" value="1"/>
</dbReference>
<name>A0A8H3D0C7_9AGAM</name>